<comment type="caution">
    <text evidence="2">The sequence shown here is derived from an EMBL/GenBank/DDBJ whole genome shotgun (WGS) entry which is preliminary data.</text>
</comment>
<organism evidence="2 3">
    <name type="scientific">Streptacidiphilus jeojiensis</name>
    <dbReference type="NCBI Taxonomy" id="3229225"/>
    <lineage>
        <taxon>Bacteria</taxon>
        <taxon>Bacillati</taxon>
        <taxon>Actinomycetota</taxon>
        <taxon>Actinomycetes</taxon>
        <taxon>Kitasatosporales</taxon>
        <taxon>Streptomycetaceae</taxon>
        <taxon>Streptacidiphilus</taxon>
    </lineage>
</organism>
<evidence type="ECO:0000313" key="2">
    <source>
        <dbReference type="EMBL" id="MFC1442039.1"/>
    </source>
</evidence>
<feature type="transmembrane region" description="Helical" evidence="1">
    <location>
        <begin position="43"/>
        <end position="61"/>
    </location>
</feature>
<feature type="transmembrane region" description="Helical" evidence="1">
    <location>
        <begin position="16"/>
        <end position="37"/>
    </location>
</feature>
<gene>
    <name evidence="2" type="ORF">ABUW04_27680</name>
</gene>
<dbReference type="Proteomes" id="UP001592581">
    <property type="component" value="Unassembled WGS sequence"/>
</dbReference>
<sequence>MRRPSIAGGLPRRSPLVWGLTALLTLACWGALLGGVLSARSGVGLMFAGGWTLSLLPVHSARFRPRPIRRRPVRLGQAAAADVTAADAAEAAEAEPGPG</sequence>
<reference evidence="2 3" key="1">
    <citation type="submission" date="2024-06" db="EMBL/GenBank/DDBJ databases">
        <authorList>
            <person name="Lee S.D."/>
        </authorList>
    </citation>
    <scope>NUCLEOTIDE SEQUENCE [LARGE SCALE GENOMIC DNA]</scope>
    <source>
        <strain evidence="2 3">N1-10</strain>
    </source>
</reference>
<dbReference type="RefSeq" id="WP_380567013.1">
    <property type="nucleotide sequence ID" value="NZ_JBEUKS010000011.1"/>
</dbReference>
<keyword evidence="1" id="KW-0472">Membrane</keyword>
<dbReference type="PROSITE" id="PS51257">
    <property type="entry name" value="PROKAR_LIPOPROTEIN"/>
    <property type="match status" value="1"/>
</dbReference>
<keyword evidence="1" id="KW-0812">Transmembrane</keyword>
<dbReference type="EMBL" id="JBEUKS010000011">
    <property type="protein sequence ID" value="MFC1442039.1"/>
    <property type="molecule type" value="Genomic_DNA"/>
</dbReference>
<name>A0ABV6XUT6_9ACTN</name>
<keyword evidence="3" id="KW-1185">Reference proteome</keyword>
<keyword evidence="1" id="KW-1133">Transmembrane helix</keyword>
<protein>
    <submittedName>
        <fullName evidence="2">Uncharacterized protein</fullName>
    </submittedName>
</protein>
<accession>A0ABV6XUT6</accession>
<evidence type="ECO:0000256" key="1">
    <source>
        <dbReference type="SAM" id="Phobius"/>
    </source>
</evidence>
<evidence type="ECO:0000313" key="3">
    <source>
        <dbReference type="Proteomes" id="UP001592581"/>
    </source>
</evidence>
<proteinExistence type="predicted"/>